<evidence type="ECO:0000259" key="8">
    <source>
        <dbReference type="PROSITE" id="PS50928"/>
    </source>
</evidence>
<dbReference type="CDD" id="cd06261">
    <property type="entry name" value="TM_PBP2"/>
    <property type="match status" value="1"/>
</dbReference>
<dbReference type="RefSeq" id="WP_190857461.1">
    <property type="nucleotide sequence ID" value="NZ_JACXIY010000001.1"/>
</dbReference>
<comment type="subcellular location">
    <subcellularLocation>
        <location evidence="1 7">Cell membrane</location>
        <topology evidence="1 7">Multi-pass membrane protein</topology>
    </subcellularLocation>
</comment>
<evidence type="ECO:0000256" key="4">
    <source>
        <dbReference type="ARBA" id="ARBA00022692"/>
    </source>
</evidence>
<protein>
    <submittedName>
        <fullName evidence="9">Carbohydrate ABC transporter permease</fullName>
    </submittedName>
</protein>
<keyword evidence="6 7" id="KW-0472">Membrane</keyword>
<dbReference type="GO" id="GO:0055085">
    <property type="term" value="P:transmembrane transport"/>
    <property type="evidence" value="ECO:0007669"/>
    <property type="project" value="InterPro"/>
</dbReference>
<evidence type="ECO:0000256" key="7">
    <source>
        <dbReference type="RuleBase" id="RU363032"/>
    </source>
</evidence>
<dbReference type="PANTHER" id="PTHR43744:SF8">
    <property type="entry name" value="SN-GLYCEROL-3-PHOSPHATE TRANSPORT SYSTEM PERMEASE PROTEIN UGPE"/>
    <property type="match status" value="1"/>
</dbReference>
<dbReference type="EMBL" id="JACXIY010000001">
    <property type="protein sequence ID" value="MBD2867152.1"/>
    <property type="molecule type" value="Genomic_DNA"/>
</dbReference>
<evidence type="ECO:0000256" key="6">
    <source>
        <dbReference type="ARBA" id="ARBA00023136"/>
    </source>
</evidence>
<proteinExistence type="inferred from homology"/>
<keyword evidence="5 7" id="KW-1133">Transmembrane helix</keyword>
<name>A0A927H498_9BACL</name>
<dbReference type="GO" id="GO:0005886">
    <property type="term" value="C:plasma membrane"/>
    <property type="evidence" value="ECO:0007669"/>
    <property type="project" value="UniProtKB-SubCell"/>
</dbReference>
<comment type="similarity">
    <text evidence="7">Belongs to the binding-protein-dependent transport system permease family.</text>
</comment>
<feature type="transmembrane region" description="Helical" evidence="7">
    <location>
        <begin position="92"/>
        <end position="113"/>
    </location>
</feature>
<evidence type="ECO:0000313" key="9">
    <source>
        <dbReference type="EMBL" id="MBD2867152.1"/>
    </source>
</evidence>
<feature type="transmembrane region" description="Helical" evidence="7">
    <location>
        <begin position="156"/>
        <end position="179"/>
    </location>
</feature>
<dbReference type="PROSITE" id="PS50928">
    <property type="entry name" value="ABC_TM1"/>
    <property type="match status" value="1"/>
</dbReference>
<evidence type="ECO:0000256" key="1">
    <source>
        <dbReference type="ARBA" id="ARBA00004651"/>
    </source>
</evidence>
<dbReference type="SUPFAM" id="SSF161098">
    <property type="entry name" value="MetI-like"/>
    <property type="match status" value="1"/>
</dbReference>
<evidence type="ECO:0000256" key="5">
    <source>
        <dbReference type="ARBA" id="ARBA00022989"/>
    </source>
</evidence>
<feature type="transmembrane region" description="Helical" evidence="7">
    <location>
        <begin position="258"/>
        <end position="278"/>
    </location>
</feature>
<accession>A0A927H498</accession>
<comment type="caution">
    <text evidence="9">The sequence shown here is derived from an EMBL/GenBank/DDBJ whole genome shotgun (WGS) entry which is preliminary data.</text>
</comment>
<evidence type="ECO:0000256" key="2">
    <source>
        <dbReference type="ARBA" id="ARBA00022448"/>
    </source>
</evidence>
<dbReference type="AlphaFoldDB" id="A0A927H498"/>
<keyword evidence="3" id="KW-1003">Cell membrane</keyword>
<reference evidence="9" key="1">
    <citation type="submission" date="2020-09" db="EMBL/GenBank/DDBJ databases">
        <title>A novel bacterium of genus Paenibacillus, isolated from South China Sea.</title>
        <authorList>
            <person name="Huang H."/>
            <person name="Mo K."/>
            <person name="Hu Y."/>
        </authorList>
    </citation>
    <scope>NUCLEOTIDE SEQUENCE</scope>
    <source>
        <strain evidence="9">IB182493</strain>
    </source>
</reference>
<organism evidence="9 10">
    <name type="scientific">Paenibacillus arenilitoris</name>
    <dbReference type="NCBI Taxonomy" id="2772299"/>
    <lineage>
        <taxon>Bacteria</taxon>
        <taxon>Bacillati</taxon>
        <taxon>Bacillota</taxon>
        <taxon>Bacilli</taxon>
        <taxon>Bacillales</taxon>
        <taxon>Paenibacillaceae</taxon>
        <taxon>Paenibacillus</taxon>
    </lineage>
</organism>
<gene>
    <name evidence="9" type="ORF">IDH41_01080</name>
</gene>
<feature type="transmembrane region" description="Helical" evidence="7">
    <location>
        <begin position="33"/>
        <end position="55"/>
    </location>
</feature>
<keyword evidence="10" id="KW-1185">Reference proteome</keyword>
<keyword evidence="2 7" id="KW-0813">Transport</keyword>
<dbReference type="Proteomes" id="UP000632125">
    <property type="component" value="Unassembled WGS sequence"/>
</dbReference>
<evidence type="ECO:0000313" key="10">
    <source>
        <dbReference type="Proteomes" id="UP000632125"/>
    </source>
</evidence>
<feature type="transmembrane region" description="Helical" evidence="7">
    <location>
        <begin position="200"/>
        <end position="222"/>
    </location>
</feature>
<sequence>MDRIEQDVRWGTPASVRLRKPARPRAWGELAKHAFMILVCLLLLYPFALMLQMSVKDTEQIMYEFFRISSPYHFDNYARAWSEVGPMIKNSVVMAGGSALISIFITAAAGYGFGKLKFPGKEPLYWIVFAKMMLPGVMNLIPSFVLAWKLGLLNSYWAVILFAVGGAQPFWVFVMRTFVAGQPQELFDSAKVDGAGEARIFWHIALPLLRPVLSLSALNVFLGVWNDYIWPLVTIQSFDKRPITTGLAYLSSTHVGDYGPLMAGYVIASVPLFLLFAFGMKQFVQGLTGGAVKL</sequence>
<dbReference type="InterPro" id="IPR000515">
    <property type="entry name" value="MetI-like"/>
</dbReference>
<evidence type="ECO:0000256" key="3">
    <source>
        <dbReference type="ARBA" id="ARBA00022475"/>
    </source>
</evidence>
<dbReference type="Pfam" id="PF00528">
    <property type="entry name" value="BPD_transp_1"/>
    <property type="match status" value="1"/>
</dbReference>
<feature type="domain" description="ABC transmembrane type-1" evidence="8">
    <location>
        <begin position="88"/>
        <end position="279"/>
    </location>
</feature>
<dbReference type="Gene3D" id="1.10.3720.10">
    <property type="entry name" value="MetI-like"/>
    <property type="match status" value="1"/>
</dbReference>
<keyword evidence="4 7" id="KW-0812">Transmembrane</keyword>
<dbReference type="InterPro" id="IPR035906">
    <property type="entry name" value="MetI-like_sf"/>
</dbReference>
<feature type="transmembrane region" description="Helical" evidence="7">
    <location>
        <begin position="125"/>
        <end position="150"/>
    </location>
</feature>
<dbReference type="PANTHER" id="PTHR43744">
    <property type="entry name" value="ABC TRANSPORTER PERMEASE PROTEIN MG189-RELATED-RELATED"/>
    <property type="match status" value="1"/>
</dbReference>